<sequence length="589" mass="65426">MADPVLQIEDLSVRFHLKRGRLTAVDRVSLTVNRSETFGLVGESGSGKTVTARAVMRLVPIPPGEIFHGRVLFDGENVLDKSEAEMRQLRGRKIAMVFQEPMSALNPVFTVGNQISDALRTNLGMSKREAKERVIELLNLVGIPSPESRYGNYVHEFSGGMRQRVMLAMALSCNPSFLIADEPTTALDVTIQATILELIRSMTERFHMSLIFITHNLGVVAHTCDTIGVMYASHLVELGTKNEIFANPLHPYTQGLLNSIPRLDTQAKFLTPIKGLVCNMLEPPQGCKFNPRYPHPEAVDDISFFIKPGETLGLVGESGCGKSTTARLITRLIEPSGGSIYLKDEDLLSFPPERMLDVRKTIQLVFQDPYSSLNPRKTIMQILSRPLEVHNLAKGWTAKRRHVLHLLRLVGLGVEHADRYPHEFSGGQRQRIAIARALAVSPQLIIGDEPVSALDVSIQAQILNLFRELQQEFNLTYLFIAHDLSVIRHISDRVAVMYVGKIVETGTVETIFENPKHPYTHALLMAVPHADPLKPPPRLTLQGELATPVDPPPGCRLYGRCPIATDICGEVSPELVDRGNEHYVACHNI</sequence>
<dbReference type="InterPro" id="IPR050319">
    <property type="entry name" value="ABC_transp_ATP-bind"/>
</dbReference>
<dbReference type="NCBIfam" id="TIGR01727">
    <property type="entry name" value="oligo_HPY"/>
    <property type="match status" value="2"/>
</dbReference>
<dbReference type="EMBL" id="CASHTH010004501">
    <property type="protein sequence ID" value="CAI8058296.1"/>
    <property type="molecule type" value="Genomic_DNA"/>
</dbReference>
<keyword evidence="4 6" id="KW-0067">ATP-binding</keyword>
<evidence type="ECO:0000256" key="3">
    <source>
        <dbReference type="ARBA" id="ARBA00022741"/>
    </source>
</evidence>
<reference evidence="6" key="1">
    <citation type="submission" date="2023-03" db="EMBL/GenBank/DDBJ databases">
        <authorList>
            <person name="Steffen K."/>
            <person name="Cardenas P."/>
        </authorList>
    </citation>
    <scope>NUCLEOTIDE SEQUENCE</scope>
</reference>
<feature type="domain" description="ABC transporter" evidence="5">
    <location>
        <begin position="6"/>
        <end position="257"/>
    </location>
</feature>
<accession>A0AA35U3S4</accession>
<dbReference type="GO" id="GO:0015833">
    <property type="term" value="P:peptide transport"/>
    <property type="evidence" value="ECO:0007669"/>
    <property type="project" value="InterPro"/>
</dbReference>
<dbReference type="NCBIfam" id="NF007739">
    <property type="entry name" value="PRK10419.1"/>
    <property type="match status" value="2"/>
</dbReference>
<dbReference type="PROSITE" id="PS00211">
    <property type="entry name" value="ABC_TRANSPORTER_1"/>
    <property type="match status" value="2"/>
</dbReference>
<dbReference type="PROSITE" id="PS50893">
    <property type="entry name" value="ABC_TRANSPORTER_2"/>
    <property type="match status" value="2"/>
</dbReference>
<feature type="domain" description="ABC transporter" evidence="5">
    <location>
        <begin position="281"/>
        <end position="524"/>
    </location>
</feature>
<dbReference type="FunFam" id="3.40.50.300:FF:000016">
    <property type="entry name" value="Oligopeptide ABC transporter ATP-binding component"/>
    <property type="match status" value="2"/>
</dbReference>
<dbReference type="Pfam" id="PF00005">
    <property type="entry name" value="ABC_tran"/>
    <property type="match status" value="2"/>
</dbReference>
<keyword evidence="3" id="KW-0547">Nucleotide-binding</keyword>
<dbReference type="NCBIfam" id="NF008453">
    <property type="entry name" value="PRK11308.1"/>
    <property type="match status" value="2"/>
</dbReference>
<dbReference type="InterPro" id="IPR003439">
    <property type="entry name" value="ABC_transporter-like_ATP-bd"/>
</dbReference>
<dbReference type="GO" id="GO:0016887">
    <property type="term" value="F:ATP hydrolysis activity"/>
    <property type="evidence" value="ECO:0007669"/>
    <property type="project" value="InterPro"/>
</dbReference>
<dbReference type="CDD" id="cd03257">
    <property type="entry name" value="ABC_NikE_OppD_transporters"/>
    <property type="match status" value="2"/>
</dbReference>
<dbReference type="InterPro" id="IPR013563">
    <property type="entry name" value="Oligopep_ABC_C"/>
</dbReference>
<dbReference type="PANTHER" id="PTHR43776">
    <property type="entry name" value="TRANSPORT ATP-BINDING PROTEIN"/>
    <property type="match status" value="1"/>
</dbReference>
<organism evidence="6 7">
    <name type="scientific">Geodia barretti</name>
    <name type="common">Barrett's horny sponge</name>
    <dbReference type="NCBI Taxonomy" id="519541"/>
    <lineage>
        <taxon>Eukaryota</taxon>
        <taxon>Metazoa</taxon>
        <taxon>Porifera</taxon>
        <taxon>Demospongiae</taxon>
        <taxon>Heteroscleromorpha</taxon>
        <taxon>Tetractinellida</taxon>
        <taxon>Astrophorina</taxon>
        <taxon>Geodiidae</taxon>
        <taxon>Geodia</taxon>
    </lineage>
</organism>
<keyword evidence="2" id="KW-0813">Transport</keyword>
<dbReference type="GO" id="GO:0055085">
    <property type="term" value="P:transmembrane transport"/>
    <property type="evidence" value="ECO:0007669"/>
    <property type="project" value="UniProtKB-ARBA"/>
</dbReference>
<gene>
    <name evidence="6" type="ORF">GBAR_LOCUS31692</name>
</gene>
<dbReference type="InterPro" id="IPR003593">
    <property type="entry name" value="AAA+_ATPase"/>
</dbReference>
<evidence type="ECO:0000313" key="7">
    <source>
        <dbReference type="Proteomes" id="UP001174909"/>
    </source>
</evidence>
<dbReference type="SMART" id="SM00382">
    <property type="entry name" value="AAA"/>
    <property type="match status" value="2"/>
</dbReference>
<comment type="caution">
    <text evidence="6">The sequence shown here is derived from an EMBL/GenBank/DDBJ whole genome shotgun (WGS) entry which is preliminary data.</text>
</comment>
<keyword evidence="7" id="KW-1185">Reference proteome</keyword>
<comment type="similarity">
    <text evidence="1">Belongs to the ABC transporter superfamily.</text>
</comment>
<evidence type="ECO:0000313" key="6">
    <source>
        <dbReference type="EMBL" id="CAI8058296.1"/>
    </source>
</evidence>
<evidence type="ECO:0000256" key="2">
    <source>
        <dbReference type="ARBA" id="ARBA00022448"/>
    </source>
</evidence>
<dbReference type="AlphaFoldDB" id="A0AA35U3S4"/>
<evidence type="ECO:0000259" key="5">
    <source>
        <dbReference type="PROSITE" id="PS50893"/>
    </source>
</evidence>
<evidence type="ECO:0000256" key="1">
    <source>
        <dbReference type="ARBA" id="ARBA00005417"/>
    </source>
</evidence>
<dbReference type="PANTHER" id="PTHR43776:SF7">
    <property type="entry name" value="D,D-DIPEPTIDE TRANSPORT ATP-BINDING PROTEIN DDPF-RELATED"/>
    <property type="match status" value="1"/>
</dbReference>
<dbReference type="Proteomes" id="UP001174909">
    <property type="component" value="Unassembled WGS sequence"/>
</dbReference>
<dbReference type="InterPro" id="IPR027417">
    <property type="entry name" value="P-loop_NTPase"/>
</dbReference>
<dbReference type="Pfam" id="PF08352">
    <property type="entry name" value="oligo_HPY"/>
    <property type="match status" value="2"/>
</dbReference>
<dbReference type="InterPro" id="IPR017871">
    <property type="entry name" value="ABC_transporter-like_CS"/>
</dbReference>
<dbReference type="GO" id="GO:0005524">
    <property type="term" value="F:ATP binding"/>
    <property type="evidence" value="ECO:0007669"/>
    <property type="project" value="UniProtKB-KW"/>
</dbReference>
<dbReference type="Gene3D" id="3.40.50.300">
    <property type="entry name" value="P-loop containing nucleotide triphosphate hydrolases"/>
    <property type="match status" value="2"/>
</dbReference>
<evidence type="ECO:0000256" key="4">
    <source>
        <dbReference type="ARBA" id="ARBA00022840"/>
    </source>
</evidence>
<name>A0AA35U3S4_GEOBA</name>
<dbReference type="SUPFAM" id="SSF52540">
    <property type="entry name" value="P-loop containing nucleoside triphosphate hydrolases"/>
    <property type="match status" value="2"/>
</dbReference>
<proteinExistence type="inferred from homology"/>
<protein>
    <submittedName>
        <fullName evidence="6">Glutathione import ATP-binding protein GsiA</fullName>
    </submittedName>
</protein>